<evidence type="ECO:0000256" key="1">
    <source>
        <dbReference type="SAM" id="Phobius"/>
    </source>
</evidence>
<feature type="transmembrane region" description="Helical" evidence="1">
    <location>
        <begin position="241"/>
        <end position="259"/>
    </location>
</feature>
<gene>
    <name evidence="3" type="ORF">A3A74_05345</name>
</gene>
<dbReference type="STRING" id="1802055.A3A74_05345"/>
<feature type="domain" description="SCP" evidence="2">
    <location>
        <begin position="68"/>
        <end position="172"/>
    </location>
</feature>
<protein>
    <recommendedName>
        <fullName evidence="2">SCP domain-containing protein</fullName>
    </recommendedName>
</protein>
<dbReference type="EMBL" id="MGAF01000052">
    <property type="protein sequence ID" value="OGK39366.1"/>
    <property type="molecule type" value="Genomic_DNA"/>
</dbReference>
<dbReference type="CDD" id="cd05379">
    <property type="entry name" value="CAP_bacterial"/>
    <property type="match status" value="1"/>
</dbReference>
<sequence>MNSLKNILQNLFIPHEGNNYRAKSLQLDFLTYYLIFALFLTFGFKIVGNKSGEVLGYATDITIDKLYQLTNGVRQQNQLPTLTFNGQLATAAQKKASDMFAKNYWSHYGPDGTTPWDFILSSGYQYEFAGENLAKNFLFSQGVIDAWMASSSHKENILRKDYTEVGFAIVNGVLNGEETTLVVEMFGRPLLASEPEIRPIAVKAESPSETKPAISEKSVIIAQNSTPQYNKIRQFSFNSSFVFLTFLLLAFVMDLYFANRLHVVRINGKNLAHLIFIGFIFVGIFLLTKGAIL</sequence>
<keyword evidence="1" id="KW-0812">Transmembrane</keyword>
<dbReference type="Pfam" id="PF00188">
    <property type="entry name" value="CAP"/>
    <property type="match status" value="1"/>
</dbReference>
<dbReference type="InterPro" id="IPR014044">
    <property type="entry name" value="CAP_dom"/>
</dbReference>
<name>A0A1F7I7M3_9BACT</name>
<evidence type="ECO:0000313" key="3">
    <source>
        <dbReference type="EMBL" id="OGK39366.1"/>
    </source>
</evidence>
<evidence type="ECO:0000313" key="4">
    <source>
        <dbReference type="Proteomes" id="UP000179270"/>
    </source>
</evidence>
<dbReference type="Proteomes" id="UP000179270">
    <property type="component" value="Unassembled WGS sequence"/>
</dbReference>
<comment type="caution">
    <text evidence="3">The sequence shown here is derived from an EMBL/GenBank/DDBJ whole genome shotgun (WGS) entry which is preliminary data.</text>
</comment>
<dbReference type="AlphaFoldDB" id="A0A1F7I7M3"/>
<proteinExistence type="predicted"/>
<accession>A0A1F7I7M3</accession>
<reference evidence="3 4" key="1">
    <citation type="journal article" date="2016" name="Nat. Commun.">
        <title>Thousands of microbial genomes shed light on interconnected biogeochemical processes in an aquifer system.</title>
        <authorList>
            <person name="Anantharaman K."/>
            <person name="Brown C.T."/>
            <person name="Hug L.A."/>
            <person name="Sharon I."/>
            <person name="Castelle C.J."/>
            <person name="Probst A.J."/>
            <person name="Thomas B.C."/>
            <person name="Singh A."/>
            <person name="Wilkins M.J."/>
            <person name="Karaoz U."/>
            <person name="Brodie E.L."/>
            <person name="Williams K.H."/>
            <person name="Hubbard S.S."/>
            <person name="Banfield J.F."/>
        </authorList>
    </citation>
    <scope>NUCLEOTIDE SEQUENCE [LARGE SCALE GENOMIC DNA]</scope>
</reference>
<keyword evidence="1" id="KW-0472">Membrane</keyword>
<evidence type="ECO:0000259" key="2">
    <source>
        <dbReference type="Pfam" id="PF00188"/>
    </source>
</evidence>
<dbReference type="InterPro" id="IPR035940">
    <property type="entry name" value="CAP_sf"/>
</dbReference>
<dbReference type="PANTHER" id="PTHR31157">
    <property type="entry name" value="SCP DOMAIN-CONTAINING PROTEIN"/>
    <property type="match status" value="1"/>
</dbReference>
<feature type="transmembrane region" description="Helical" evidence="1">
    <location>
        <begin position="29"/>
        <end position="47"/>
    </location>
</feature>
<dbReference type="PANTHER" id="PTHR31157:SF1">
    <property type="entry name" value="SCP DOMAIN-CONTAINING PROTEIN"/>
    <property type="match status" value="1"/>
</dbReference>
<dbReference type="Gene3D" id="3.40.33.10">
    <property type="entry name" value="CAP"/>
    <property type="match status" value="1"/>
</dbReference>
<dbReference type="SUPFAM" id="SSF55797">
    <property type="entry name" value="PR-1-like"/>
    <property type="match status" value="1"/>
</dbReference>
<feature type="transmembrane region" description="Helical" evidence="1">
    <location>
        <begin position="271"/>
        <end position="292"/>
    </location>
</feature>
<organism evidence="3 4">
    <name type="scientific">Candidatus Roizmanbacteria bacterium RIFCSPLOWO2_01_FULL_35_13</name>
    <dbReference type="NCBI Taxonomy" id="1802055"/>
    <lineage>
        <taxon>Bacteria</taxon>
        <taxon>Candidatus Roizmaniibacteriota</taxon>
    </lineage>
</organism>
<keyword evidence="1" id="KW-1133">Transmembrane helix</keyword>